<evidence type="ECO:0000256" key="1">
    <source>
        <dbReference type="SAM" id="MobiDB-lite"/>
    </source>
</evidence>
<dbReference type="Pfam" id="PF05699">
    <property type="entry name" value="Dimer_Tnp_hAT"/>
    <property type="match status" value="1"/>
</dbReference>
<dbReference type="Proteomes" id="UP000472268">
    <property type="component" value="Chromosome 2"/>
</dbReference>
<dbReference type="GO" id="GO:0046983">
    <property type="term" value="F:protein dimerization activity"/>
    <property type="evidence" value="ECO:0007669"/>
    <property type="project" value="InterPro"/>
</dbReference>
<dbReference type="InterPro" id="IPR052865">
    <property type="entry name" value="Zinc_finger_BED"/>
</dbReference>
<dbReference type="InterPro" id="IPR012337">
    <property type="entry name" value="RNaseH-like_sf"/>
</dbReference>
<evidence type="ECO:0000259" key="2">
    <source>
        <dbReference type="Pfam" id="PF05699"/>
    </source>
</evidence>
<organism evidence="3 4">
    <name type="scientific">Suricata suricatta</name>
    <name type="common">Meerkat</name>
    <dbReference type="NCBI Taxonomy" id="37032"/>
    <lineage>
        <taxon>Eukaryota</taxon>
        <taxon>Metazoa</taxon>
        <taxon>Chordata</taxon>
        <taxon>Craniata</taxon>
        <taxon>Vertebrata</taxon>
        <taxon>Euteleostomi</taxon>
        <taxon>Mammalia</taxon>
        <taxon>Eutheria</taxon>
        <taxon>Laurasiatheria</taxon>
        <taxon>Carnivora</taxon>
        <taxon>Feliformia</taxon>
        <taxon>Herpestidae</taxon>
        <taxon>Suricata</taxon>
    </lineage>
</organism>
<protein>
    <recommendedName>
        <fullName evidence="2">HAT C-terminal dimerisation domain-containing protein</fullName>
    </recommendedName>
</protein>
<accession>A0A673USR9</accession>
<sequence length="1077" mass="116018">MLDVEQGGKPPKRQTSPGSVGQGLAVCTDSSVTRPGSPAASLASPRSKFKTRATNTSHGLGWSAGVRLLETKVKLEFVDIEERADSGHSEIELSASQEGSERDLPLRRKRPHPLPSPSSVPAPDRVFLEAQEEDTLGLCVHREASKACSLGRPGLHPAASCGKHQASPGRSKPKGNSGLYSLKCVPGREPPGQPEKKVPKQKAHGQREEGEPAGKKSRAPVLSSGRSPSTPAPLHAASPDWPEVGQPGENEKAKHADLLIAHLAREVRRLKKWKKRHLLTAVGDKSPLGSLQKPPGLKKLVRTLKAETKGWACPGQPPGPPDPTVHKASSDLRRFFTIDCKNVCRVTCTLCHAIIRQGTFKGHFQTSGLVCHLVSKHGLEGERRPTAASPGEKEGGARGKKHKGPPARIAGLAPGGPLSPRHRAEASSPVDGGRQLAAGGPEQWSPAPPLSPPSCQDEPATCPLVVREGQGGVSAPSQPRTQAWTRSIAELLCSLALPLSFISSPPFKRFMAQVDPCYHVPPPAFFSGRALPLLREAIDEQVCREMRRAKGSCVHLTVSTAARDSEVDYVAVTAHWGAGQLDSQREASGGLRRQAVLWVRGLPEGSSPDERQQELREQVGLWLSRSSLQPGFLVSGGCLSLEPAVRVEGYTQLPCFAHRLDSLVGSFLRHHQSVQLILGTVRAICGHFQGSAEARQLLGQLQQQCGLPARQPFWELSEHWASACRLLEWLVEQQQPLQEYERKHQLGKAGAALSATFWSLTRSLVTLLQPFWVAVREASAARASLSQVLPQLRYLHIFLEQASRHFEEQGGGEAGAAIRLARGLALQLSADCQLEELFHHKELVLATLLDPRFKGKIESILPAGADIDHWKQVLVYKVKEIMVSDGPLPPSPSMHSPRPRGRGARGQGAEGRGQKGPGWGGGGPRALLLGQSRQSLLEQLESAGLLASERSGASLSTESHLASVMVKKYLRENETVGAQEDPLAYWERRQEVWPALARLATGYLSCPPTAAFSGSVCASLGSPALEEHSAPLPVGTVEHLLFLKSNLENFPDYPAPALIFPGGDPAEGVQNSEVDLV</sequence>
<feature type="compositionally biased region" description="Gly residues" evidence="1">
    <location>
        <begin position="904"/>
        <end position="924"/>
    </location>
</feature>
<feature type="compositionally biased region" description="Basic and acidic residues" evidence="1">
    <location>
        <begin position="205"/>
        <end position="214"/>
    </location>
</feature>
<dbReference type="Ensembl" id="ENSSSUT00005027910.1">
    <property type="protein sequence ID" value="ENSSSUP00005024376.1"/>
    <property type="gene ID" value="ENSSSUG00005015912.1"/>
</dbReference>
<dbReference type="OMA" id="MAQVDPC"/>
<reference evidence="3" key="3">
    <citation type="submission" date="2025-09" db="UniProtKB">
        <authorList>
            <consortium name="Ensembl"/>
        </authorList>
    </citation>
    <scope>IDENTIFICATION</scope>
</reference>
<feature type="domain" description="HAT C-terminal dimerisation" evidence="2">
    <location>
        <begin position="967"/>
        <end position="1047"/>
    </location>
</feature>
<dbReference type="AlphaFoldDB" id="A0A673USR9"/>
<name>A0A673USR9_SURSU</name>
<evidence type="ECO:0000313" key="4">
    <source>
        <dbReference type="Proteomes" id="UP000472268"/>
    </source>
</evidence>
<reference evidence="3" key="2">
    <citation type="submission" date="2025-08" db="UniProtKB">
        <authorList>
            <consortium name="Ensembl"/>
        </authorList>
    </citation>
    <scope>IDENTIFICATION</scope>
</reference>
<feature type="compositionally biased region" description="Basic and acidic residues" evidence="1">
    <location>
        <begin position="379"/>
        <end position="397"/>
    </location>
</feature>
<dbReference type="PANTHER" id="PTHR47241:SF3">
    <property type="entry name" value="HAT C-TERMINAL DIMERISATION DOMAIN-CONTAINING PROTEIN"/>
    <property type="match status" value="1"/>
</dbReference>
<dbReference type="InterPro" id="IPR008906">
    <property type="entry name" value="HATC_C_dom"/>
</dbReference>
<feature type="region of interest" description="Disordered" evidence="1">
    <location>
        <begin position="379"/>
        <end position="459"/>
    </location>
</feature>
<reference evidence="3 4" key="1">
    <citation type="submission" date="2019-05" db="EMBL/GenBank/DDBJ databases">
        <title>A Chromosome-scale Meerkat (S. suricatta) Genome Assembly.</title>
        <authorList>
            <person name="Dudchenko O."/>
            <person name="Lieberman Aiden E."/>
            <person name="Tung J."/>
            <person name="Barreiro L.B."/>
            <person name="Clutton-Brock T.H."/>
        </authorList>
    </citation>
    <scope>NUCLEOTIDE SEQUENCE [LARGE SCALE GENOMIC DNA]</scope>
</reference>
<feature type="region of interest" description="Disordered" evidence="1">
    <location>
        <begin position="886"/>
        <end position="924"/>
    </location>
</feature>
<feature type="region of interest" description="Disordered" evidence="1">
    <location>
        <begin position="1"/>
        <end position="62"/>
    </location>
</feature>
<feature type="region of interest" description="Disordered" evidence="1">
    <location>
        <begin position="157"/>
        <end position="249"/>
    </location>
</feature>
<dbReference type="CTD" id="106559825"/>
<proteinExistence type="predicted"/>
<dbReference type="SUPFAM" id="SSF53098">
    <property type="entry name" value="Ribonuclease H-like"/>
    <property type="match status" value="1"/>
</dbReference>
<evidence type="ECO:0000313" key="3">
    <source>
        <dbReference type="Ensembl" id="ENSSSUP00005024376.1"/>
    </source>
</evidence>
<dbReference type="GO" id="GO:0006357">
    <property type="term" value="P:regulation of transcription by RNA polymerase II"/>
    <property type="evidence" value="ECO:0007669"/>
    <property type="project" value="TreeGrafter"/>
</dbReference>
<keyword evidence="4" id="KW-1185">Reference proteome</keyword>
<dbReference type="PANTHER" id="PTHR47241">
    <property type="entry name" value="FINGER PROTEIN, PUTATIVE-RELATED"/>
    <property type="match status" value="1"/>
</dbReference>
<gene>
    <name evidence="3" type="primary">ZBED10</name>
</gene>
<feature type="region of interest" description="Disordered" evidence="1">
    <location>
        <begin position="84"/>
        <end position="128"/>
    </location>
</feature>